<proteinExistence type="predicted"/>
<keyword evidence="3" id="KW-1185">Reference proteome</keyword>
<dbReference type="Pfam" id="PF10552">
    <property type="entry name" value="ORF6C"/>
    <property type="match status" value="1"/>
</dbReference>
<sequence length="217" mass="25608">MNNTLNLIESNGQHFVDSRDVAEMVEKRHADLVRSIEGYLAVIGQNAKLRSDDFFVESTYQAGTGKLYKHYLLTKQGCEMVANKMTGEKGILFTAAYVNQFNQMEHHFQRDYSQLSPQLQHMIRLEQKQNEQDKRLGKLEDNLSIDSFQQNVIQKQIKKRVYEIRDRYDDSPEGTRRLFSSIYRNFRDAFAVPSYRDLRKLDFEDAKAWIKTWRPLI</sequence>
<dbReference type="InterPro" id="IPR014054">
    <property type="entry name" value="Phage_regulatory_Rha"/>
</dbReference>
<organism evidence="2 3">
    <name type="scientific">Bacillus halotolerans</name>
    <dbReference type="NCBI Taxonomy" id="260554"/>
    <lineage>
        <taxon>Bacteria</taxon>
        <taxon>Bacillati</taxon>
        <taxon>Bacillota</taxon>
        <taxon>Bacilli</taxon>
        <taxon>Bacillales</taxon>
        <taxon>Bacillaceae</taxon>
        <taxon>Bacillus</taxon>
    </lineage>
</organism>
<reference evidence="2" key="1">
    <citation type="submission" date="2022-12" db="EMBL/GenBank/DDBJ databases">
        <title>Genomic of Bacillus halotolerans.</title>
        <authorList>
            <person name="Xu G."/>
            <person name="Ding Y."/>
        </authorList>
    </citation>
    <scope>NUCLEOTIDE SEQUENCE</scope>
    <source>
        <strain evidence="2">B13</strain>
    </source>
</reference>
<gene>
    <name evidence="2" type="ORF">O0R52_09375</name>
</gene>
<dbReference type="RefSeq" id="WP_269108032.1">
    <property type="nucleotide sequence ID" value="NZ_CP114066.1"/>
</dbReference>
<dbReference type="Pfam" id="PF09669">
    <property type="entry name" value="Phage_pRha"/>
    <property type="match status" value="1"/>
</dbReference>
<dbReference type="Proteomes" id="UP001164713">
    <property type="component" value="Chromosome"/>
</dbReference>
<protein>
    <submittedName>
        <fullName evidence="2">Rha family transcriptional regulator</fullName>
    </submittedName>
</protein>
<evidence type="ECO:0000313" key="2">
    <source>
        <dbReference type="EMBL" id="WAT23144.1"/>
    </source>
</evidence>
<dbReference type="EMBL" id="CP114066">
    <property type="protein sequence ID" value="WAT23144.1"/>
    <property type="molecule type" value="Genomic_DNA"/>
</dbReference>
<dbReference type="NCBIfam" id="TIGR02681">
    <property type="entry name" value="phage_pRha"/>
    <property type="match status" value="1"/>
</dbReference>
<accession>A0ABY7I6D4</accession>
<name>A0ABY7I6D4_9BACI</name>
<feature type="domain" description="ORF6C" evidence="1">
    <location>
        <begin position="115"/>
        <end position="215"/>
    </location>
</feature>
<dbReference type="InterPro" id="IPR018878">
    <property type="entry name" value="ORF6C_dom"/>
</dbReference>
<evidence type="ECO:0000259" key="1">
    <source>
        <dbReference type="Pfam" id="PF10552"/>
    </source>
</evidence>
<evidence type="ECO:0000313" key="3">
    <source>
        <dbReference type="Proteomes" id="UP001164713"/>
    </source>
</evidence>